<dbReference type="Gene3D" id="1.10.630.10">
    <property type="entry name" value="Cytochrome P450"/>
    <property type="match status" value="1"/>
</dbReference>
<keyword evidence="3 8" id="KW-0349">Heme</keyword>
<dbReference type="Proteomes" id="UP001550628">
    <property type="component" value="Unassembled WGS sequence"/>
</dbReference>
<dbReference type="EMBL" id="JBEYBF010000059">
    <property type="protein sequence ID" value="MEU1957249.1"/>
    <property type="molecule type" value="Genomic_DNA"/>
</dbReference>
<sequence>MSPDVRHLSDYHFLTLGADTLENPYEFFSRLRREAPVFREPDFGAYLISRYDDVVRVSKSTDTFSAIAAASGPFMPLPAAVDDIVEYRATHPESDKVFTNDPPDHARYRHLVTRLFTPSRIAQLEGRLRNWAQSLVQDLLSAERVEFVSRFSNVFPLLVVSDFLGVPEAEAQRFADHFSAEFANMDQSYIGNPNGLDVPVFEPDTMLIDYFSTEIAKRRKDPSDDILSTLANLTFRDGTEVPAHEIVKICVVLYEAGGQSNTPQLLTNGMQILTENPAIAQELRADLSLVPAFVEETLRFDTSALGLFRAAREDTTLHGVAIGKGEIVMMLYGSANHDEQYFEAPDTFRLDRQDTRVLSFGQGVHTCPGAPLARLEARIAFEELLRHTSDIRSLQAPSSREYLASCILRSPRELPLHLTAATNAIGV</sequence>
<keyword evidence="10" id="KW-1185">Reference proteome</keyword>
<dbReference type="PRINTS" id="PR00359">
    <property type="entry name" value="BP450"/>
</dbReference>
<dbReference type="PANTHER" id="PTHR46696">
    <property type="entry name" value="P450, PUTATIVE (EUROFUNG)-RELATED"/>
    <property type="match status" value="1"/>
</dbReference>
<evidence type="ECO:0000256" key="6">
    <source>
        <dbReference type="ARBA" id="ARBA00023004"/>
    </source>
</evidence>
<dbReference type="InterPro" id="IPR002397">
    <property type="entry name" value="Cyt_P450_B"/>
</dbReference>
<dbReference type="InterPro" id="IPR017972">
    <property type="entry name" value="Cyt_P450_CS"/>
</dbReference>
<dbReference type="PROSITE" id="PS00086">
    <property type="entry name" value="CYTOCHROME_P450"/>
    <property type="match status" value="1"/>
</dbReference>
<evidence type="ECO:0000256" key="4">
    <source>
        <dbReference type="ARBA" id="ARBA00022723"/>
    </source>
</evidence>
<dbReference type="RefSeq" id="WP_356960146.1">
    <property type="nucleotide sequence ID" value="NZ_JBEYBD010000047.1"/>
</dbReference>
<keyword evidence="4 8" id="KW-0479">Metal-binding</keyword>
<gene>
    <name evidence="9" type="ORF">ABZ510_36040</name>
</gene>
<organism evidence="9 10">
    <name type="scientific">Nocardia rhamnosiphila</name>
    <dbReference type="NCBI Taxonomy" id="426716"/>
    <lineage>
        <taxon>Bacteria</taxon>
        <taxon>Bacillati</taxon>
        <taxon>Actinomycetota</taxon>
        <taxon>Actinomycetes</taxon>
        <taxon>Mycobacteriales</taxon>
        <taxon>Nocardiaceae</taxon>
        <taxon>Nocardia</taxon>
    </lineage>
</organism>
<accession>A0ABV2X267</accession>
<comment type="similarity">
    <text evidence="2 8">Belongs to the cytochrome P450 family.</text>
</comment>
<evidence type="ECO:0000256" key="2">
    <source>
        <dbReference type="ARBA" id="ARBA00010617"/>
    </source>
</evidence>
<proteinExistence type="inferred from homology"/>
<evidence type="ECO:0000256" key="1">
    <source>
        <dbReference type="ARBA" id="ARBA00001971"/>
    </source>
</evidence>
<dbReference type="InterPro" id="IPR036396">
    <property type="entry name" value="Cyt_P450_sf"/>
</dbReference>
<comment type="cofactor">
    <cofactor evidence="1">
        <name>heme</name>
        <dbReference type="ChEBI" id="CHEBI:30413"/>
    </cofactor>
</comment>
<evidence type="ECO:0000256" key="5">
    <source>
        <dbReference type="ARBA" id="ARBA00023002"/>
    </source>
</evidence>
<keyword evidence="5 8" id="KW-0560">Oxidoreductase</keyword>
<evidence type="ECO:0000256" key="8">
    <source>
        <dbReference type="RuleBase" id="RU000461"/>
    </source>
</evidence>
<keyword evidence="7 8" id="KW-0503">Monooxygenase</keyword>
<dbReference type="SUPFAM" id="SSF48264">
    <property type="entry name" value="Cytochrome P450"/>
    <property type="match status" value="1"/>
</dbReference>
<dbReference type="Pfam" id="PF00067">
    <property type="entry name" value="p450"/>
    <property type="match status" value="1"/>
</dbReference>
<name>A0ABV2X267_9NOCA</name>
<dbReference type="InterPro" id="IPR001128">
    <property type="entry name" value="Cyt_P450"/>
</dbReference>
<keyword evidence="6 8" id="KW-0408">Iron</keyword>
<dbReference type="PANTHER" id="PTHR46696:SF4">
    <property type="entry name" value="BIOTIN BIOSYNTHESIS CYTOCHROME P450"/>
    <property type="match status" value="1"/>
</dbReference>
<evidence type="ECO:0000256" key="7">
    <source>
        <dbReference type="ARBA" id="ARBA00023033"/>
    </source>
</evidence>
<evidence type="ECO:0000256" key="3">
    <source>
        <dbReference type="ARBA" id="ARBA00022617"/>
    </source>
</evidence>
<reference evidence="9 10" key="1">
    <citation type="submission" date="2024-06" db="EMBL/GenBank/DDBJ databases">
        <title>The Natural Products Discovery Center: Release of the First 8490 Sequenced Strains for Exploring Actinobacteria Biosynthetic Diversity.</title>
        <authorList>
            <person name="Kalkreuter E."/>
            <person name="Kautsar S.A."/>
            <person name="Yang D."/>
            <person name="Bader C.D."/>
            <person name="Teijaro C.N."/>
            <person name="Fluegel L."/>
            <person name="Davis C.M."/>
            <person name="Simpson J.R."/>
            <person name="Lauterbach L."/>
            <person name="Steele A.D."/>
            <person name="Gui C."/>
            <person name="Meng S."/>
            <person name="Li G."/>
            <person name="Viehrig K."/>
            <person name="Ye F."/>
            <person name="Su P."/>
            <person name="Kiefer A.F."/>
            <person name="Nichols A."/>
            <person name="Cepeda A.J."/>
            <person name="Yan W."/>
            <person name="Fan B."/>
            <person name="Jiang Y."/>
            <person name="Adhikari A."/>
            <person name="Zheng C.-J."/>
            <person name="Schuster L."/>
            <person name="Cowan T.M."/>
            <person name="Smanski M.J."/>
            <person name="Chevrette M.G."/>
            <person name="De Carvalho L.P.S."/>
            <person name="Shen B."/>
        </authorList>
    </citation>
    <scope>NUCLEOTIDE SEQUENCE [LARGE SCALE GENOMIC DNA]</scope>
    <source>
        <strain evidence="9 10">NPDC019708</strain>
    </source>
</reference>
<protein>
    <submittedName>
        <fullName evidence="9">Cytochrome P450</fullName>
    </submittedName>
</protein>
<comment type="caution">
    <text evidence="9">The sequence shown here is derived from an EMBL/GenBank/DDBJ whole genome shotgun (WGS) entry which is preliminary data.</text>
</comment>
<evidence type="ECO:0000313" key="9">
    <source>
        <dbReference type="EMBL" id="MEU1957249.1"/>
    </source>
</evidence>
<evidence type="ECO:0000313" key="10">
    <source>
        <dbReference type="Proteomes" id="UP001550628"/>
    </source>
</evidence>